<sequence>MSEWPQTIHSFNYHSLRPDDRRHRRERNQWTPFIPPSIETIFTCFQFAFLPVSGSDRERSMFPSNLRTVHQRQNEENEVEEIEEEEEEDALVLRMEEMMMAEEADDRPPAGGERGDEEAEERVSFADSERFFDDDEVQISSQNSSESGSMDHNCWRGWTMATEERDAMGIGIHDFLADGDRSLLRELIKRSNATIAQSPPMPSLVEMAARRVASALSFELIESTYASLPHEQRAHRGEHLPEHLVLPILRQCFPNSSDNIRLYSCLTNCSEGPFAIGDQLFQNGAVSELFQIGYHLSAVVNDHQRFGDVCGGTAAGGGGRRGGLFDVSIRVDRCRIVSCSCSCSNSSFWCQHVVAACLQRIHRPDSVQYRAAIWDSITALKDKDLKKLAQYLINELPREYIPVAQKLIDALKDPTSTINRTHGAPDPTAGLSHAQPAVWCMDENALRDEVHKILLDFLRKSCSLSVVCEFQSLLISPPALAHEWNTLQRTFCARQPESIWNLLGMVREMLQRMDANGPALLRIITEQCLALDTMLLRWYQVSLSISGHWHLAGNPNGQRNNAQQNQSRQLSIYLLFQELTMLWRLVALNPRLCLDEQVRLRVLLQLYQRAAVSRIFNILGKCTGENNSYGQLTDIRGQRLTQQNAPFSRQHFPAFFPALQACHQFDWSALAVQRLIDGTRLSADIQQKYGRCNGKGGSAAGGSPDSPFSNIPFLGELELLELPHLLEMEQQLNRLEMNNDDVVVILSQKTSRKRRKRRKKQQKDKERRKDREARRTSDKCQNRQMNHGDEDDGMAKEGKGGGSSSENEEEQRRGRGEFGRRENGTGGMQSKTSRRQPFEDDLDTFFAEAYAADLQSNAFELRFVCCEALFCYGHFMEALQIGLQLTREMLDNQPILLAMGRRESVEQPPNGQNSGGDIDDGNCTESTTTPTLESAGGDNSTGTALTADSGAENGAGQRWTKPCSTSQLFAAQHFKQQQIHFLGARHRSVADLHRSQRWLARSFPHLIDSSRLIRESLSRTVFLVKLLLLGEDFMKHRQSLQKSVNEDHQLLLSSNFPSADKCRNWAFDLLLASLGNARGAAATKLGEMEINHMEAELFTLLHRIELSPEGIEKIRSIAQKHYNNGTEKEASPEVSVIPPFRLAHYIANALSTSQTNGGGSQMGARNLQHLVPLCQTGVLRTQADEDLGMDFALRVLKREMFISELDYPLLCESTRRQRKGMQMSLLLRNRDEPARLARVLETVLDAKIHSLYQEKDRSNVDFFLPSGHASAFSTQMFASTTVRASFSNSSPCTSPFQHQNAVNRRSASTFPDSGSKSSAKLQQERPESGPVGQPSQREAGGNPLPHPIFNAVLANGADVPGGGGMAGSNGPHRNLHIASLLIALYALGLNNVCSPSWSTRTYSTHVSWIQAQVLDIGRQALEIIRKTWRNHLTPTETASLADKASQSSDPAMVGEAALLALSVLPEANSLLPTESQKALNQCKERGTKLLEEACLAVEKAAERGGVYPEVLFRVAHHWYDDLHMAHLEDSQQSHQAVQMNPQLHNFQRFPQQPQCIVRLVMPSVALHHSQHQFLPHPPPTFASPSTATVVYSPSVPPPAPPPLQQFFGSHHHNNFNQYHVQLPPAAQLFSTSAAVPLPGIHNSQAPASSCCFIPQLQTVPPHHQSLPFGSTTGYHHHATQQLSTPPPPLMLMALPAATAATSCVPPRHLLPPPPHHYAHNNTHQQTTHQWIQKGMVKQQQQQRTDWRSIQLLKNAHRCGIAAMNGLRSTESASSKFAKNPPSSDEICWLLEVSLEIGDPDYVRLFLEKVFTCVYSPFVLLQLLRGVFKFFEHLPGALRLLASGDVCLLAPQMANSGQSKTCIQQAKSAMELHPMAGPVEELLLHAILCCFNAASHKLSYPHFSASDQEYICELALVARDIFRHIPPYHPPPHHQQHAQQQQQQHENGRRKYMDLFLEHLQEQKAFKRKNGGMAAVRSTLAQQQQLQRQQTDRTTDD</sequence>
<feature type="compositionally biased region" description="Basic residues" evidence="3">
    <location>
        <begin position="750"/>
        <end position="762"/>
    </location>
</feature>
<feature type="domain" description="SWIM-type" evidence="4">
    <location>
        <begin position="325"/>
        <end position="361"/>
    </location>
</feature>
<keyword evidence="5" id="KW-1185">Reference proteome</keyword>
<feature type="compositionally biased region" description="Polar residues" evidence="3">
    <location>
        <begin position="923"/>
        <end position="946"/>
    </location>
</feature>
<dbReference type="GO" id="GO:0008270">
    <property type="term" value="F:zinc ion binding"/>
    <property type="evidence" value="ECO:0007669"/>
    <property type="project" value="UniProtKB-KW"/>
</dbReference>
<dbReference type="Pfam" id="PF25572">
    <property type="entry name" value="TPR_ZSWIM8"/>
    <property type="match status" value="1"/>
</dbReference>
<evidence type="ECO:0000259" key="4">
    <source>
        <dbReference type="PROSITE" id="PS50966"/>
    </source>
</evidence>
<dbReference type="GO" id="GO:0031462">
    <property type="term" value="C:Cul2-RING ubiquitin ligase complex"/>
    <property type="evidence" value="ECO:0007669"/>
    <property type="project" value="TreeGrafter"/>
</dbReference>
<feature type="region of interest" description="Disordered" evidence="3">
    <location>
        <begin position="746"/>
        <end position="837"/>
    </location>
</feature>
<evidence type="ECO:0000256" key="2">
    <source>
        <dbReference type="SAM" id="Coils"/>
    </source>
</evidence>
<protein>
    <submittedName>
        <fullName evidence="6">SWIM-type domain-containing protein</fullName>
    </submittedName>
</protein>
<keyword evidence="1" id="KW-0862">Zinc</keyword>
<dbReference type="PANTHER" id="PTHR22619:SF1">
    <property type="entry name" value="ZINC FINGER SWIM DOMAIN-CONTAINING PROTEIN 8"/>
    <property type="match status" value="1"/>
</dbReference>
<feature type="region of interest" description="Disordered" evidence="3">
    <location>
        <begin position="1924"/>
        <end position="1946"/>
    </location>
</feature>
<dbReference type="InterPro" id="IPR057945">
    <property type="entry name" value="TPR_ZSWIM8"/>
</dbReference>
<dbReference type="PANTHER" id="PTHR22619">
    <property type="entry name" value="ZINC FINGER SWIM DOMAIN CONTAINING PROTEIN 4, 5, 6"/>
    <property type="match status" value="1"/>
</dbReference>
<keyword evidence="1" id="KW-0479">Metal-binding</keyword>
<dbReference type="WBParaSite" id="Gr19_v10_g4907.t1">
    <property type="protein sequence ID" value="Gr19_v10_g4907.t1"/>
    <property type="gene ID" value="Gr19_v10_g4907"/>
</dbReference>
<accession>A0A914HXD6</accession>
<dbReference type="InterPro" id="IPR007527">
    <property type="entry name" value="Znf_SWIM"/>
</dbReference>
<feature type="compositionally biased region" description="Basic and acidic residues" evidence="3">
    <location>
        <begin position="810"/>
        <end position="823"/>
    </location>
</feature>
<evidence type="ECO:0000313" key="5">
    <source>
        <dbReference type="Proteomes" id="UP000887572"/>
    </source>
</evidence>
<feature type="compositionally biased region" description="Basic and acidic residues" evidence="3">
    <location>
        <begin position="763"/>
        <end position="781"/>
    </location>
</feature>
<proteinExistence type="predicted"/>
<feature type="compositionally biased region" description="Polar residues" evidence="3">
    <location>
        <begin position="1288"/>
        <end position="1321"/>
    </location>
</feature>
<evidence type="ECO:0000313" key="6">
    <source>
        <dbReference type="WBParaSite" id="Gr19_v10_g4907.t1"/>
    </source>
</evidence>
<keyword evidence="2" id="KW-0175">Coiled coil</keyword>
<keyword evidence="1" id="KW-0863">Zinc-finger</keyword>
<name>A0A914HXD6_GLORO</name>
<dbReference type="PROSITE" id="PS50966">
    <property type="entry name" value="ZF_SWIM"/>
    <property type="match status" value="1"/>
</dbReference>
<dbReference type="Proteomes" id="UP000887572">
    <property type="component" value="Unplaced"/>
</dbReference>
<feature type="region of interest" description="Disordered" evidence="3">
    <location>
        <begin position="1967"/>
        <end position="1996"/>
    </location>
</feature>
<feature type="coiled-coil region" evidence="2">
    <location>
        <begin position="65"/>
        <end position="92"/>
    </location>
</feature>
<organism evidence="5 6">
    <name type="scientific">Globodera rostochiensis</name>
    <name type="common">Golden nematode worm</name>
    <name type="synonym">Heterodera rostochiensis</name>
    <dbReference type="NCBI Taxonomy" id="31243"/>
    <lineage>
        <taxon>Eukaryota</taxon>
        <taxon>Metazoa</taxon>
        <taxon>Ecdysozoa</taxon>
        <taxon>Nematoda</taxon>
        <taxon>Chromadorea</taxon>
        <taxon>Rhabditida</taxon>
        <taxon>Tylenchina</taxon>
        <taxon>Tylenchomorpha</taxon>
        <taxon>Tylenchoidea</taxon>
        <taxon>Heteroderidae</taxon>
        <taxon>Heteroderinae</taxon>
        <taxon>Globodera</taxon>
    </lineage>
</organism>
<feature type="region of interest" description="Disordered" evidence="3">
    <location>
        <begin position="1288"/>
        <end position="1355"/>
    </location>
</feature>
<feature type="region of interest" description="Disordered" evidence="3">
    <location>
        <begin position="904"/>
        <end position="959"/>
    </location>
</feature>
<reference evidence="6" key="1">
    <citation type="submission" date="2022-11" db="UniProtKB">
        <authorList>
            <consortium name="WormBaseParasite"/>
        </authorList>
    </citation>
    <scope>IDENTIFICATION</scope>
</reference>
<evidence type="ECO:0000256" key="3">
    <source>
        <dbReference type="SAM" id="MobiDB-lite"/>
    </source>
</evidence>
<feature type="region of interest" description="Disordered" evidence="3">
    <location>
        <begin position="102"/>
        <end position="124"/>
    </location>
</feature>
<evidence type="ECO:0000256" key="1">
    <source>
        <dbReference type="PROSITE-ProRule" id="PRU00325"/>
    </source>
</evidence>
<dbReference type="Pfam" id="PF04434">
    <property type="entry name" value="SWIM"/>
    <property type="match status" value="1"/>
</dbReference>